<dbReference type="Pfam" id="PF18509">
    <property type="entry name" value="MCR"/>
    <property type="match status" value="2"/>
</dbReference>
<keyword evidence="5 9" id="KW-1133">Transmembrane helix</keyword>
<dbReference type="RefSeq" id="WP_420905566.1">
    <property type="nucleotide sequence ID" value="NZ_BAAFGK010000004.1"/>
</dbReference>
<sequence length="171" mass="18243">MSGLSIDSAMSKTLAAVIVLIIVAGLSVWAFWGKDKQAPAAMFAEEATGQVQGEVFGSIPKPTQPSLKEPVLQLVNPPSNSLKRMLVKRIPTINPGASMPHPTWGPCTNCHLIRGGAPAGSQPATPVAKVWEQVSAYYKVGPPIMPNSTRPHPPSGRCIKCHDILVYVQTK</sequence>
<dbReference type="InterPro" id="IPR040963">
    <property type="entry name" value="MCR"/>
</dbReference>
<dbReference type="InterPro" id="IPR036280">
    <property type="entry name" value="Multihaem_cyt_sf"/>
</dbReference>
<dbReference type="SUPFAM" id="SSF48695">
    <property type="entry name" value="Multiheme cytochromes"/>
    <property type="match status" value="1"/>
</dbReference>
<organism evidence="11 12">
    <name type="scientific">Candidatus Magnetaquiglobus chichijimensis</name>
    <dbReference type="NCBI Taxonomy" id="3141448"/>
    <lineage>
        <taxon>Bacteria</taxon>
        <taxon>Pseudomonadati</taxon>
        <taxon>Pseudomonadota</taxon>
        <taxon>Magnetococcia</taxon>
        <taxon>Magnetococcales</taxon>
        <taxon>Candidatus Magnetaquicoccaceae</taxon>
        <taxon>Candidatus Magnetaquiglobus</taxon>
    </lineage>
</organism>
<evidence type="ECO:0000256" key="2">
    <source>
        <dbReference type="ARBA" id="ARBA00022591"/>
    </source>
</evidence>
<evidence type="ECO:0000256" key="6">
    <source>
        <dbReference type="ARBA" id="ARBA00023004"/>
    </source>
</evidence>
<evidence type="ECO:0000256" key="8">
    <source>
        <dbReference type="ARBA" id="ARBA00023178"/>
    </source>
</evidence>
<evidence type="ECO:0000256" key="1">
    <source>
        <dbReference type="ARBA" id="ARBA00004206"/>
    </source>
</evidence>
<evidence type="ECO:0000259" key="10">
    <source>
        <dbReference type="Pfam" id="PF18509"/>
    </source>
</evidence>
<gene>
    <name evidence="11" type="primary">mamT</name>
    <name evidence="11" type="ORF">SIID45300_02214</name>
</gene>
<dbReference type="Proteomes" id="UP001628193">
    <property type="component" value="Unassembled WGS sequence"/>
</dbReference>
<keyword evidence="6" id="KW-0408">Iron</keyword>
<reference evidence="11 12" key="1">
    <citation type="submission" date="2024-05" db="EMBL/GenBank/DDBJ databases">
        <authorList>
            <consortium name="Candidatus Magnetaquicoccaceae bacterium FCR-1 genome sequencing consortium"/>
            <person name="Shimoshige H."/>
            <person name="Shimamura S."/>
            <person name="Taoka A."/>
            <person name="Kobayashi H."/>
            <person name="Maekawa T."/>
        </authorList>
    </citation>
    <scope>NUCLEOTIDE SEQUENCE [LARGE SCALE GENOMIC DNA]</scope>
    <source>
        <strain evidence="11 12">FCR-1</strain>
    </source>
</reference>
<keyword evidence="12" id="KW-1185">Reference proteome</keyword>
<feature type="domain" description="Magnetochrome" evidence="10">
    <location>
        <begin position="91"/>
        <end position="116"/>
    </location>
</feature>
<keyword evidence="2" id="KW-0091">Biomineralization</keyword>
<comment type="subcellular location">
    <subcellularLocation>
        <location evidence="1">Magnetosome membrane</location>
        <topology evidence="1">Single-pass membrane protein</topology>
    </subcellularLocation>
</comment>
<evidence type="ECO:0000256" key="9">
    <source>
        <dbReference type="SAM" id="Phobius"/>
    </source>
</evidence>
<dbReference type="Gene3D" id="2.30.42.60">
    <property type="match status" value="1"/>
</dbReference>
<reference evidence="11 12" key="2">
    <citation type="submission" date="2024-09" db="EMBL/GenBank/DDBJ databases">
        <title>Draft genome sequence of Candidatus Magnetaquicoccaceae bacterium FCR-1.</title>
        <authorList>
            <person name="Shimoshige H."/>
            <person name="Shimamura S."/>
            <person name="Taoka A."/>
            <person name="Kobayashi H."/>
            <person name="Maekawa T."/>
        </authorList>
    </citation>
    <scope>NUCLEOTIDE SEQUENCE [LARGE SCALE GENOMIC DNA]</scope>
    <source>
        <strain evidence="11 12">FCR-1</strain>
    </source>
</reference>
<keyword evidence="4" id="KW-0479">Metal-binding</keyword>
<proteinExistence type="predicted"/>
<evidence type="ECO:0000256" key="3">
    <source>
        <dbReference type="ARBA" id="ARBA00022692"/>
    </source>
</evidence>
<comment type="caution">
    <text evidence="11">The sequence shown here is derived from an EMBL/GenBank/DDBJ whole genome shotgun (WGS) entry which is preliminary data.</text>
</comment>
<evidence type="ECO:0000256" key="7">
    <source>
        <dbReference type="ARBA" id="ARBA00023136"/>
    </source>
</evidence>
<keyword evidence="3 9" id="KW-0812">Transmembrane</keyword>
<accession>A0ABQ0CAI9</accession>
<name>A0ABQ0CAI9_9PROT</name>
<feature type="domain" description="Magnetochrome" evidence="10">
    <location>
        <begin position="142"/>
        <end position="166"/>
    </location>
</feature>
<keyword evidence="7 9" id="KW-0472">Membrane</keyword>
<evidence type="ECO:0000313" key="11">
    <source>
        <dbReference type="EMBL" id="GAB0057880.1"/>
    </source>
</evidence>
<feature type="transmembrane region" description="Helical" evidence="9">
    <location>
        <begin position="14"/>
        <end position="32"/>
    </location>
</feature>
<protein>
    <submittedName>
        <fullName evidence="11">Magnetosome protein MamT</fullName>
    </submittedName>
</protein>
<evidence type="ECO:0000256" key="4">
    <source>
        <dbReference type="ARBA" id="ARBA00022723"/>
    </source>
</evidence>
<keyword evidence="8" id="KW-1281">Magnetosome</keyword>
<dbReference type="NCBIfam" id="NF040992">
    <property type="entry name" value="MamT"/>
    <property type="match status" value="1"/>
</dbReference>
<evidence type="ECO:0000256" key="5">
    <source>
        <dbReference type="ARBA" id="ARBA00022989"/>
    </source>
</evidence>
<evidence type="ECO:0000313" key="12">
    <source>
        <dbReference type="Proteomes" id="UP001628193"/>
    </source>
</evidence>
<dbReference type="EMBL" id="BAAFGK010000004">
    <property type="protein sequence ID" value="GAB0057880.1"/>
    <property type="molecule type" value="Genomic_DNA"/>
</dbReference>